<proteinExistence type="predicted"/>
<gene>
    <name evidence="1" type="ORF">TNCV_911111</name>
</gene>
<reference evidence="1" key="1">
    <citation type="submission" date="2020-08" db="EMBL/GenBank/DDBJ databases">
        <title>Multicomponent nature underlies the extraordinary mechanical properties of spider dragline silk.</title>
        <authorList>
            <person name="Kono N."/>
            <person name="Nakamura H."/>
            <person name="Mori M."/>
            <person name="Yoshida Y."/>
            <person name="Ohtoshi R."/>
            <person name="Malay A.D."/>
            <person name="Moran D.A.P."/>
            <person name="Tomita M."/>
            <person name="Numata K."/>
            <person name="Arakawa K."/>
        </authorList>
    </citation>
    <scope>NUCLEOTIDE SEQUENCE</scope>
</reference>
<protein>
    <submittedName>
        <fullName evidence="1">Transposable element Tc1 transposase</fullName>
    </submittedName>
</protein>
<dbReference type="Gene3D" id="3.30.420.10">
    <property type="entry name" value="Ribonuclease H-like superfamily/Ribonuclease H"/>
    <property type="match status" value="1"/>
</dbReference>
<sequence length="128" mass="15008">MKNAMVQLNAIPEEAFRNTFISGRIVFNDESPFLLCLDDHRRRVWRHQEQRADPAFTIARHARPQPGIMVWVAIYFDSRTSLVIIKGTLKAQRCVDDILRTVLLSFILQNLGLIFQKIRPDHMWHVLL</sequence>
<evidence type="ECO:0000313" key="2">
    <source>
        <dbReference type="Proteomes" id="UP000887159"/>
    </source>
</evidence>
<organism evidence="1 2">
    <name type="scientific">Trichonephila clavipes</name>
    <name type="common">Golden silk orbweaver</name>
    <name type="synonym">Nephila clavipes</name>
    <dbReference type="NCBI Taxonomy" id="2585209"/>
    <lineage>
        <taxon>Eukaryota</taxon>
        <taxon>Metazoa</taxon>
        <taxon>Ecdysozoa</taxon>
        <taxon>Arthropoda</taxon>
        <taxon>Chelicerata</taxon>
        <taxon>Arachnida</taxon>
        <taxon>Araneae</taxon>
        <taxon>Araneomorphae</taxon>
        <taxon>Entelegynae</taxon>
        <taxon>Araneoidea</taxon>
        <taxon>Nephilidae</taxon>
        <taxon>Trichonephila</taxon>
    </lineage>
</organism>
<dbReference type="AlphaFoldDB" id="A0A8X7BDI2"/>
<dbReference type="Proteomes" id="UP000887159">
    <property type="component" value="Unassembled WGS sequence"/>
</dbReference>
<name>A0A8X7BDI2_TRICX</name>
<comment type="caution">
    <text evidence="1">The sequence shown here is derived from an EMBL/GenBank/DDBJ whole genome shotgun (WGS) entry which is preliminary data.</text>
</comment>
<dbReference type="InterPro" id="IPR036397">
    <property type="entry name" value="RNaseH_sf"/>
</dbReference>
<dbReference type="GO" id="GO:0003676">
    <property type="term" value="F:nucleic acid binding"/>
    <property type="evidence" value="ECO:0007669"/>
    <property type="project" value="InterPro"/>
</dbReference>
<keyword evidence="2" id="KW-1185">Reference proteome</keyword>
<evidence type="ECO:0000313" key="1">
    <source>
        <dbReference type="EMBL" id="GFY27660.1"/>
    </source>
</evidence>
<accession>A0A8X7BDI2</accession>
<dbReference type="EMBL" id="BMAU01021380">
    <property type="protein sequence ID" value="GFY27660.1"/>
    <property type="molecule type" value="Genomic_DNA"/>
</dbReference>